<dbReference type="Gene3D" id="2.130.10.130">
    <property type="entry name" value="Integrin alpha, N-terminal"/>
    <property type="match status" value="1"/>
</dbReference>
<evidence type="ECO:0000313" key="2">
    <source>
        <dbReference type="EMBL" id="GAO39034.1"/>
    </source>
</evidence>
<sequence length="690" mass="71582">MARYAARGSRLDFSAGDSQFAQGGIRVAGLSDGGFSVVWASDDNDRSTLDGDLYGLTFRADLSATTAGARSLITDTGPTSSYPLNQAISGLNTGGFAIISSDDARFSLAQAGQNQEAALRLYDASGASVHSPIYLGTAGGVGETVTTLSDGRLVAGWVDQQGALKAQYLSSDGTLIGSSFVVAHPSGDFASRPVFSALGQGGWVATYVASNAAAGHAIFYDGAGQASTDQVIASSVTALQGVQVTQLSDGHVVAMWAAPDQANVVDIHAQIYAQDGSKVGSDILVSSDSSSVTSVAALADGGFVTALEPRQAGPTEVKVYDAAGHQTGPEIKLDGAIGPDVASLTDGGFVLAWKDSGGTFHAQAYSNNGPPVRGDLNGDGLADILWRNDDGSLTNWLGRADGGFTGNDAIGRMPGISTSWKINGFADLNGDGRSDILWRNDDGSLTDWLGTANGGYVANDAIARVDHISTSWKVAGVDDFNGDGHADILWRNDSGALTDWLSRADGGFTANDSVALIYDIPTSWKVAGVGDFNGDGRADILWRNDSGALTDWLGQANGGFVANDSVALIYDISTSWKVAGVGDFNGDGRADILWRNDSGALTDWLGQANGGFVANDPAALIYDIPTSWKVAGVEDFNGDGRADILWRNDSGAMTDWLGQANGAFVANDSVALTYDISTSWHTQIQSFSIA</sequence>
<accession>A0A0E9MNC2</accession>
<dbReference type="EMBL" id="BBWU01000025">
    <property type="protein sequence ID" value="GAO39034.1"/>
    <property type="molecule type" value="Genomic_DNA"/>
</dbReference>
<evidence type="ECO:0000313" key="3">
    <source>
        <dbReference type="Proteomes" id="UP000033202"/>
    </source>
</evidence>
<dbReference type="InterPro" id="IPR028994">
    <property type="entry name" value="Integrin_alpha_N"/>
</dbReference>
<dbReference type="STRING" id="1219043.SCH01S_25_00140"/>
<proteinExistence type="predicted"/>
<dbReference type="Pfam" id="PF13517">
    <property type="entry name" value="FG-GAP_3"/>
    <property type="match status" value="3"/>
</dbReference>
<keyword evidence="3" id="KW-1185">Reference proteome</keyword>
<keyword evidence="1" id="KW-0732">Signal</keyword>
<gene>
    <name evidence="2" type="ORF">SCH01S_25_00140</name>
</gene>
<dbReference type="Proteomes" id="UP000033202">
    <property type="component" value="Unassembled WGS sequence"/>
</dbReference>
<reference evidence="2 3" key="1">
    <citation type="submission" date="2015-04" db="EMBL/GenBank/DDBJ databases">
        <title>Whole genome shotgun sequence of Sphingomonas changbaiensis NBRC 104936.</title>
        <authorList>
            <person name="Katano-Makiyama Y."/>
            <person name="Hosoyama A."/>
            <person name="Hashimoto M."/>
            <person name="Noguchi M."/>
            <person name="Tsuchikane K."/>
            <person name="Ohji S."/>
            <person name="Yamazoe A."/>
            <person name="Ichikawa N."/>
            <person name="Kimura A."/>
            <person name="Fujita N."/>
        </authorList>
    </citation>
    <scope>NUCLEOTIDE SEQUENCE [LARGE SCALE GENOMIC DNA]</scope>
    <source>
        <strain evidence="2 3">NBRC 104936</strain>
    </source>
</reference>
<dbReference type="AlphaFoldDB" id="A0A0E9MNC2"/>
<protein>
    <submittedName>
        <fullName evidence="2">Uncharacterized protein</fullName>
    </submittedName>
</protein>
<comment type="caution">
    <text evidence="2">The sequence shown here is derived from an EMBL/GenBank/DDBJ whole genome shotgun (WGS) entry which is preliminary data.</text>
</comment>
<evidence type="ECO:0000256" key="1">
    <source>
        <dbReference type="ARBA" id="ARBA00022729"/>
    </source>
</evidence>
<organism evidence="2 3">
    <name type="scientific">Sphingomonas changbaiensis NBRC 104936</name>
    <dbReference type="NCBI Taxonomy" id="1219043"/>
    <lineage>
        <taxon>Bacteria</taxon>
        <taxon>Pseudomonadati</taxon>
        <taxon>Pseudomonadota</taxon>
        <taxon>Alphaproteobacteria</taxon>
        <taxon>Sphingomonadales</taxon>
        <taxon>Sphingomonadaceae</taxon>
        <taxon>Sphingomonas</taxon>
    </lineage>
</organism>
<dbReference type="InterPro" id="IPR013517">
    <property type="entry name" value="FG-GAP"/>
</dbReference>
<dbReference type="OrthoDB" id="7563715at2"/>
<dbReference type="SUPFAM" id="SSF69318">
    <property type="entry name" value="Integrin alpha N-terminal domain"/>
    <property type="match status" value="2"/>
</dbReference>
<name>A0A0E9MNC2_9SPHN</name>
<dbReference type="PANTHER" id="PTHR46580">
    <property type="entry name" value="SENSOR KINASE-RELATED"/>
    <property type="match status" value="1"/>
</dbReference>
<dbReference type="Gene3D" id="2.40.128.340">
    <property type="match status" value="1"/>
</dbReference>
<dbReference type="PANTHER" id="PTHR46580:SF2">
    <property type="entry name" value="MAM DOMAIN-CONTAINING PROTEIN"/>
    <property type="match status" value="1"/>
</dbReference>